<evidence type="ECO:0000313" key="2">
    <source>
        <dbReference type="EMBL" id="RMJ02936.1"/>
    </source>
</evidence>
<sequence>MKYDDASWHYGGDFPADSPEEYGGVHIALFMKWCFAQGWVGELHGEEEPEDVAKVVSGALSATEFFFKYCDGKLTDEDVNEEGNQFASEYYGDDGLYLNDYADNFGDLMYVANEEAHDFAAFSKMIEARRKNGILTEAQAKNTKPWWKVW</sequence>
<dbReference type="Proteomes" id="UP000265903">
    <property type="component" value="Unassembled WGS sequence"/>
</dbReference>
<keyword evidence="3" id="KW-1185">Reference proteome</keyword>
<dbReference type="InterPro" id="IPR057154">
    <property type="entry name" value="DUF7832"/>
</dbReference>
<evidence type="ECO:0000259" key="1">
    <source>
        <dbReference type="Pfam" id="PF25191"/>
    </source>
</evidence>
<gene>
    <name evidence="2" type="ORF">DOQ08_02401</name>
</gene>
<reference evidence="2 3" key="1">
    <citation type="submission" date="2018-08" db="EMBL/GenBank/DDBJ databases">
        <title>Whole Genome Sequence of the Moderate Halophilic Marine Bacterium Marinobacter litoralis Sw-45.</title>
        <authorList>
            <person name="Musa H."/>
        </authorList>
    </citation>
    <scope>NUCLEOTIDE SEQUENCE [LARGE SCALE GENOMIC DNA]</scope>
    <source>
        <strain evidence="2 3">Sw-45</strain>
    </source>
</reference>
<dbReference type="RefSeq" id="WP_114335154.1">
    <property type="nucleotide sequence ID" value="NZ_QMDL01000003.1"/>
</dbReference>
<evidence type="ECO:0000313" key="3">
    <source>
        <dbReference type="Proteomes" id="UP000265903"/>
    </source>
</evidence>
<feature type="domain" description="DUF7832" evidence="1">
    <location>
        <begin position="2"/>
        <end position="106"/>
    </location>
</feature>
<organism evidence="2 3">
    <name type="scientific">Marinobacter litoralis</name>
    <dbReference type="NCBI Taxonomy" id="187981"/>
    <lineage>
        <taxon>Bacteria</taxon>
        <taxon>Pseudomonadati</taxon>
        <taxon>Pseudomonadota</taxon>
        <taxon>Gammaproteobacteria</taxon>
        <taxon>Pseudomonadales</taxon>
        <taxon>Marinobacteraceae</taxon>
        <taxon>Marinobacter</taxon>
    </lineage>
</organism>
<dbReference type="OrthoDB" id="4827574at2"/>
<proteinExistence type="predicted"/>
<accession>A0A3M2RCC0</accession>
<dbReference type="EMBL" id="QMDL01000003">
    <property type="protein sequence ID" value="RMJ02936.1"/>
    <property type="molecule type" value="Genomic_DNA"/>
</dbReference>
<dbReference type="Pfam" id="PF25191">
    <property type="entry name" value="DUF7832"/>
    <property type="match status" value="1"/>
</dbReference>
<protein>
    <recommendedName>
        <fullName evidence="1">DUF7832 domain-containing protein</fullName>
    </recommendedName>
</protein>
<comment type="caution">
    <text evidence="2">The sequence shown here is derived from an EMBL/GenBank/DDBJ whole genome shotgun (WGS) entry which is preliminary data.</text>
</comment>
<name>A0A3M2RCC0_9GAMM</name>
<dbReference type="AlphaFoldDB" id="A0A3M2RCC0"/>